<evidence type="ECO:0000256" key="4">
    <source>
        <dbReference type="ARBA" id="ARBA00023136"/>
    </source>
</evidence>
<reference evidence="7 8" key="1">
    <citation type="submission" date="2021-12" db="EMBL/GenBank/DDBJ databases">
        <title>Genome sequence of Acetobacter sicerae DmPark20a_162.</title>
        <authorList>
            <person name="Chaston J.M."/>
        </authorList>
    </citation>
    <scope>NUCLEOTIDE SEQUENCE [LARGE SCALE GENOMIC DNA]</scope>
    <source>
        <strain evidence="7 8">DmPark20a_162</strain>
    </source>
</reference>
<feature type="transmembrane region" description="Helical" evidence="5">
    <location>
        <begin position="127"/>
        <end position="146"/>
    </location>
</feature>
<feature type="transmembrane region" description="Helical" evidence="5">
    <location>
        <begin position="99"/>
        <end position="118"/>
    </location>
</feature>
<dbReference type="InterPro" id="IPR050638">
    <property type="entry name" value="AA-Vitamin_Transporters"/>
</dbReference>
<dbReference type="RefSeq" id="WP_187668601.1">
    <property type="nucleotide sequence ID" value="NZ_JAJSOJ010000024.1"/>
</dbReference>
<dbReference type="Pfam" id="PF00892">
    <property type="entry name" value="EamA"/>
    <property type="match status" value="2"/>
</dbReference>
<dbReference type="Gene3D" id="1.10.3730.20">
    <property type="match status" value="2"/>
</dbReference>
<dbReference type="Proteomes" id="UP001521074">
    <property type="component" value="Unassembled WGS sequence"/>
</dbReference>
<keyword evidence="8" id="KW-1185">Reference proteome</keyword>
<evidence type="ECO:0000259" key="6">
    <source>
        <dbReference type="Pfam" id="PF00892"/>
    </source>
</evidence>
<evidence type="ECO:0000256" key="5">
    <source>
        <dbReference type="SAM" id="Phobius"/>
    </source>
</evidence>
<keyword evidence="3 5" id="KW-1133">Transmembrane helix</keyword>
<dbReference type="PANTHER" id="PTHR32322:SF9">
    <property type="entry name" value="AMINO-ACID METABOLITE EFFLUX PUMP-RELATED"/>
    <property type="match status" value="1"/>
</dbReference>
<organism evidence="7 8">
    <name type="scientific">Acetobacter sicerae</name>
    <dbReference type="NCBI Taxonomy" id="85325"/>
    <lineage>
        <taxon>Bacteria</taxon>
        <taxon>Pseudomonadati</taxon>
        <taxon>Pseudomonadota</taxon>
        <taxon>Alphaproteobacteria</taxon>
        <taxon>Acetobacterales</taxon>
        <taxon>Acetobacteraceae</taxon>
        <taxon>Acetobacter</taxon>
    </lineage>
</organism>
<evidence type="ECO:0000256" key="1">
    <source>
        <dbReference type="ARBA" id="ARBA00004141"/>
    </source>
</evidence>
<comment type="subcellular location">
    <subcellularLocation>
        <location evidence="1">Membrane</location>
        <topology evidence="1">Multi-pass membrane protein</topology>
    </subcellularLocation>
</comment>
<feature type="transmembrane region" description="Helical" evidence="5">
    <location>
        <begin position="68"/>
        <end position="87"/>
    </location>
</feature>
<dbReference type="InterPro" id="IPR000620">
    <property type="entry name" value="EamA_dom"/>
</dbReference>
<evidence type="ECO:0000313" key="8">
    <source>
        <dbReference type="Proteomes" id="UP001521074"/>
    </source>
</evidence>
<proteinExistence type="predicted"/>
<feature type="transmembrane region" description="Helical" evidence="5">
    <location>
        <begin position="152"/>
        <end position="171"/>
    </location>
</feature>
<feature type="transmembrane region" description="Helical" evidence="5">
    <location>
        <begin position="275"/>
        <end position="294"/>
    </location>
</feature>
<feature type="transmembrane region" description="Helical" evidence="5">
    <location>
        <begin position="219"/>
        <end position="238"/>
    </location>
</feature>
<feature type="transmembrane region" description="Helical" evidence="5">
    <location>
        <begin position="15"/>
        <end position="37"/>
    </location>
</feature>
<dbReference type="SUPFAM" id="SSF103481">
    <property type="entry name" value="Multidrug resistance efflux transporter EmrE"/>
    <property type="match status" value="2"/>
</dbReference>
<name>A0ABS8VUK9_9PROT</name>
<evidence type="ECO:0000256" key="2">
    <source>
        <dbReference type="ARBA" id="ARBA00022692"/>
    </source>
</evidence>
<feature type="transmembrane region" description="Helical" evidence="5">
    <location>
        <begin position="43"/>
        <end position="61"/>
    </location>
</feature>
<dbReference type="EMBL" id="JAJSOJ010000024">
    <property type="protein sequence ID" value="MCE0743879.1"/>
    <property type="molecule type" value="Genomic_DNA"/>
</dbReference>
<accession>A0ABS8VUK9</accession>
<dbReference type="InterPro" id="IPR037185">
    <property type="entry name" value="EmrE-like"/>
</dbReference>
<evidence type="ECO:0000256" key="3">
    <source>
        <dbReference type="ARBA" id="ARBA00022989"/>
    </source>
</evidence>
<feature type="transmembrane region" description="Helical" evidence="5">
    <location>
        <begin position="250"/>
        <end position="269"/>
    </location>
</feature>
<feature type="domain" description="EamA" evidence="6">
    <location>
        <begin position="16"/>
        <end position="141"/>
    </location>
</feature>
<keyword evidence="2 5" id="KW-0812">Transmembrane</keyword>
<protein>
    <submittedName>
        <fullName evidence="7">EamA family transporter</fullName>
    </submittedName>
</protein>
<comment type="caution">
    <text evidence="7">The sequence shown here is derived from an EMBL/GenBank/DDBJ whole genome shotgun (WGS) entry which is preliminary data.</text>
</comment>
<evidence type="ECO:0000313" key="7">
    <source>
        <dbReference type="EMBL" id="MCE0743879.1"/>
    </source>
</evidence>
<sequence length="303" mass="32234">MTGTSISIARKEGRLLILVLPAVIIWGCNFVIIRMGLQGVGPFFLAAARFCVASAPFLPFTRMPKAPLWLIVGYAGSVGLGQFSFLFLAIKMGLATGEAALLVQLQAAFTVILSALILREKISAKTALGTLLGVIGLLCIMSDQIIAPKAAIPALLAVGAALCWAISNIFIRYGNYIGAECSGFPFVIWSSAMLPLPFLFLSYVTGETTYLTISSLQRAVLPVIYLGIFATCIGYFLWVRALSIFDGASVAPFALLVPVIALLTGHFILDEPTSVAEILGGVLIISGLCVNSLWRPTSVKTRA</sequence>
<keyword evidence="4 5" id="KW-0472">Membrane</keyword>
<gene>
    <name evidence="7" type="ORF">LWC05_08240</name>
</gene>
<dbReference type="PANTHER" id="PTHR32322">
    <property type="entry name" value="INNER MEMBRANE TRANSPORTER"/>
    <property type="match status" value="1"/>
</dbReference>
<feature type="transmembrane region" description="Helical" evidence="5">
    <location>
        <begin position="183"/>
        <end position="204"/>
    </location>
</feature>
<feature type="domain" description="EamA" evidence="6">
    <location>
        <begin position="154"/>
        <end position="292"/>
    </location>
</feature>